<dbReference type="NCBIfam" id="TIGR01727">
    <property type="entry name" value="oligo_HPY"/>
    <property type="match status" value="1"/>
</dbReference>
<evidence type="ECO:0000259" key="6">
    <source>
        <dbReference type="PROSITE" id="PS50893"/>
    </source>
</evidence>
<feature type="domain" description="ABC transporter" evidence="6">
    <location>
        <begin position="35"/>
        <end position="277"/>
    </location>
</feature>
<dbReference type="InterPro" id="IPR027417">
    <property type="entry name" value="P-loop_NTPase"/>
</dbReference>
<keyword evidence="4" id="KW-0547">Nucleotide-binding</keyword>
<dbReference type="Pfam" id="PF08352">
    <property type="entry name" value="oligo_HPY"/>
    <property type="match status" value="1"/>
</dbReference>
<evidence type="ECO:0000256" key="3">
    <source>
        <dbReference type="ARBA" id="ARBA00022475"/>
    </source>
</evidence>
<dbReference type="PANTHER" id="PTHR43776">
    <property type="entry name" value="TRANSPORT ATP-BINDING PROTEIN"/>
    <property type="match status" value="1"/>
</dbReference>
<name>A0ABN4S168_9BORD</name>
<organism evidence="7 8">
    <name type="scientific">Bordetella pseudohinzii</name>
    <dbReference type="NCBI Taxonomy" id="1331258"/>
    <lineage>
        <taxon>Bacteria</taxon>
        <taxon>Pseudomonadati</taxon>
        <taxon>Pseudomonadota</taxon>
        <taxon>Betaproteobacteria</taxon>
        <taxon>Burkholderiales</taxon>
        <taxon>Alcaligenaceae</taxon>
        <taxon>Bordetella</taxon>
    </lineage>
</organism>
<keyword evidence="2" id="KW-0813">Transport</keyword>
<sequence length="349" mass="38003">MLACGRGMMDKSVDSPLLSLRGLEMRFERRVDMAGRIANLFGAGLKDQVVHAVAGVDLDVRAGEVIGIVGESGCGKSTLGRMVAGILSPSAGQIQYQGEDVASLGAPARRRYELAVQMIFQDPYASLNPRMRVIDIIGEAPVAHGLIARRERDDYVAGLMRQVGLDPAYAQRYPHQFSGGQRQRIGIARALALKPTVIVCDEAVAALDVSIQAQVINLFGQLRRDLGLTYLFISHNLGVVSYISDRVAIMYLGRVVELADTDAIFGQANHPYTQALLRELPTLDTERREYRPIQGELPSPLAPPAGCAFHPRCPRAMPRCGEQRPVLREIAPRHWSACHLNDEAGGGAC</sequence>
<dbReference type="PANTHER" id="PTHR43776:SF7">
    <property type="entry name" value="D,D-DIPEPTIDE TRANSPORT ATP-BINDING PROTEIN DDPF-RELATED"/>
    <property type="match status" value="1"/>
</dbReference>
<keyword evidence="5 7" id="KW-0067">ATP-binding</keyword>
<proteinExistence type="inferred from homology"/>
<dbReference type="PROSITE" id="PS50893">
    <property type="entry name" value="ABC_TRANSPORTER_2"/>
    <property type="match status" value="1"/>
</dbReference>
<dbReference type="SMART" id="SM00382">
    <property type="entry name" value="AAA"/>
    <property type="match status" value="1"/>
</dbReference>
<dbReference type="InterPro" id="IPR050319">
    <property type="entry name" value="ABC_transp_ATP-bind"/>
</dbReference>
<reference evidence="7 8" key="1">
    <citation type="submission" date="2016-07" db="EMBL/GenBank/DDBJ databases">
        <title>Complete genome sequences of Bordetella pseudohinzii.</title>
        <authorList>
            <person name="Spilker T."/>
            <person name="Darrah R."/>
            <person name="LiPuma J.J."/>
        </authorList>
    </citation>
    <scope>NUCLEOTIDE SEQUENCE [LARGE SCALE GENOMIC DNA]</scope>
    <source>
        <strain evidence="7 8">HI4681</strain>
    </source>
</reference>
<keyword evidence="3" id="KW-0472">Membrane</keyword>
<evidence type="ECO:0000256" key="4">
    <source>
        <dbReference type="ARBA" id="ARBA00022741"/>
    </source>
</evidence>
<protein>
    <submittedName>
        <fullName evidence="7">Peptide ABC transporter ATP-binding protein</fullName>
    </submittedName>
</protein>
<evidence type="ECO:0000256" key="5">
    <source>
        <dbReference type="ARBA" id="ARBA00022840"/>
    </source>
</evidence>
<evidence type="ECO:0000313" key="7">
    <source>
        <dbReference type="EMBL" id="ANY18470.1"/>
    </source>
</evidence>
<gene>
    <name evidence="7" type="ORF">BBN53_20790</name>
</gene>
<dbReference type="Pfam" id="PF00005">
    <property type="entry name" value="ABC_tran"/>
    <property type="match status" value="1"/>
</dbReference>
<keyword evidence="3" id="KW-1003">Cell membrane</keyword>
<evidence type="ECO:0000256" key="1">
    <source>
        <dbReference type="ARBA" id="ARBA00005417"/>
    </source>
</evidence>
<dbReference type="InterPro" id="IPR013563">
    <property type="entry name" value="Oligopep_ABC_C"/>
</dbReference>
<keyword evidence="8" id="KW-1185">Reference proteome</keyword>
<evidence type="ECO:0000313" key="8">
    <source>
        <dbReference type="Proteomes" id="UP000092950"/>
    </source>
</evidence>
<dbReference type="InterPro" id="IPR003593">
    <property type="entry name" value="AAA+_ATPase"/>
</dbReference>
<dbReference type="GO" id="GO:0005524">
    <property type="term" value="F:ATP binding"/>
    <property type="evidence" value="ECO:0007669"/>
    <property type="project" value="UniProtKB-KW"/>
</dbReference>
<dbReference type="CDD" id="cd03257">
    <property type="entry name" value="ABC_NikE_OppD_transporters"/>
    <property type="match status" value="1"/>
</dbReference>
<evidence type="ECO:0000256" key="2">
    <source>
        <dbReference type="ARBA" id="ARBA00022448"/>
    </source>
</evidence>
<dbReference type="Gene3D" id="3.40.50.300">
    <property type="entry name" value="P-loop containing nucleotide triphosphate hydrolases"/>
    <property type="match status" value="1"/>
</dbReference>
<dbReference type="InterPro" id="IPR003439">
    <property type="entry name" value="ABC_transporter-like_ATP-bd"/>
</dbReference>
<dbReference type="Proteomes" id="UP000092950">
    <property type="component" value="Chromosome"/>
</dbReference>
<dbReference type="InterPro" id="IPR017871">
    <property type="entry name" value="ABC_transporter-like_CS"/>
</dbReference>
<dbReference type="SUPFAM" id="SSF52540">
    <property type="entry name" value="P-loop containing nucleoside triphosphate hydrolases"/>
    <property type="match status" value="1"/>
</dbReference>
<dbReference type="EMBL" id="CP016440">
    <property type="protein sequence ID" value="ANY18470.1"/>
    <property type="molecule type" value="Genomic_DNA"/>
</dbReference>
<comment type="similarity">
    <text evidence="1">Belongs to the ABC transporter superfamily.</text>
</comment>
<accession>A0ABN4S168</accession>
<dbReference type="PROSITE" id="PS00211">
    <property type="entry name" value="ABC_TRANSPORTER_1"/>
    <property type="match status" value="1"/>
</dbReference>